<evidence type="ECO:0000256" key="1">
    <source>
        <dbReference type="ARBA" id="ARBA00004637"/>
    </source>
</evidence>
<evidence type="ECO:0000313" key="11">
    <source>
        <dbReference type="Proteomes" id="UP000326759"/>
    </source>
</evidence>
<keyword evidence="5" id="KW-0653">Protein transport</keyword>
<dbReference type="Gene3D" id="1.10.287.110">
    <property type="entry name" value="DnaJ domain"/>
    <property type="match status" value="1"/>
</dbReference>
<evidence type="ECO:0000256" key="2">
    <source>
        <dbReference type="ARBA" id="ARBA00008817"/>
    </source>
</evidence>
<dbReference type="GO" id="GO:0005744">
    <property type="term" value="C:TIM23 mitochondrial import inner membrane translocase complex"/>
    <property type="evidence" value="ECO:0007669"/>
    <property type="project" value="InterPro"/>
</dbReference>
<dbReference type="AlphaFoldDB" id="A0A5N5TL45"/>
<comment type="caution">
    <text evidence="10">The sequence shown here is derived from an EMBL/GenBank/DDBJ whole genome shotgun (WGS) entry which is preliminary data.</text>
</comment>
<dbReference type="InterPro" id="IPR005341">
    <property type="entry name" value="Tim16"/>
</dbReference>
<comment type="subcellular location">
    <subcellularLocation>
        <location evidence="1">Mitochondrion inner membrane</location>
        <topology evidence="1">Peripheral membrane protein</topology>
    </subcellularLocation>
</comment>
<keyword evidence="8" id="KW-0472">Membrane</keyword>
<evidence type="ECO:0000256" key="8">
    <source>
        <dbReference type="ARBA" id="ARBA00023136"/>
    </source>
</evidence>
<dbReference type="Proteomes" id="UP000326759">
    <property type="component" value="Unassembled WGS sequence"/>
</dbReference>
<comment type="similarity">
    <text evidence="2">Belongs to the TIM16/PAM16 family.</text>
</comment>
<dbReference type="PANTHER" id="PTHR12388">
    <property type="entry name" value="MITOCHONDRIA ASSOCIATED GRANULOCYTE MACROPHAGE CSF SIGNALING MOLECULE"/>
    <property type="match status" value="1"/>
</dbReference>
<dbReference type="PANTHER" id="PTHR12388:SF0">
    <property type="entry name" value="MITOCHONDRIAL IMPORT INNER MEMBRANE TRANSLOCASE SUBUNIT TIM16"/>
    <property type="match status" value="1"/>
</dbReference>
<evidence type="ECO:0000313" key="10">
    <source>
        <dbReference type="EMBL" id="KAB7506871.1"/>
    </source>
</evidence>
<protein>
    <submittedName>
        <fullName evidence="10">Mitochondrial import inner membrane translocase subunit Tim16</fullName>
    </submittedName>
</protein>
<dbReference type="GO" id="GO:0030150">
    <property type="term" value="P:protein import into mitochondrial matrix"/>
    <property type="evidence" value="ECO:0007669"/>
    <property type="project" value="InterPro"/>
</dbReference>
<feature type="region of interest" description="Disordered" evidence="9">
    <location>
        <begin position="1"/>
        <end position="21"/>
    </location>
</feature>
<feature type="compositionally biased region" description="Low complexity" evidence="9">
    <location>
        <begin position="1"/>
        <end position="12"/>
    </location>
</feature>
<keyword evidence="6" id="KW-0811">Translocation</keyword>
<keyword evidence="7" id="KW-0496">Mitochondrion</keyword>
<evidence type="ECO:0000256" key="4">
    <source>
        <dbReference type="ARBA" id="ARBA00022792"/>
    </source>
</evidence>
<dbReference type="OrthoDB" id="10262892at2759"/>
<proteinExistence type="inferred from homology"/>
<evidence type="ECO:0000256" key="6">
    <source>
        <dbReference type="ARBA" id="ARBA00023010"/>
    </source>
</evidence>
<dbReference type="InterPro" id="IPR036869">
    <property type="entry name" value="J_dom_sf"/>
</dbReference>
<evidence type="ECO:0000256" key="3">
    <source>
        <dbReference type="ARBA" id="ARBA00022448"/>
    </source>
</evidence>
<keyword evidence="3" id="KW-0813">Transport</keyword>
<gene>
    <name evidence="10" type="primary">blp</name>
    <name evidence="10" type="ORF">Anas_08515</name>
</gene>
<reference evidence="10 11" key="1">
    <citation type="journal article" date="2019" name="PLoS Biol.">
        <title>Sex chromosomes control vertical transmission of feminizing Wolbachia symbionts in an isopod.</title>
        <authorList>
            <person name="Becking T."/>
            <person name="Chebbi M.A."/>
            <person name="Giraud I."/>
            <person name="Moumen B."/>
            <person name="Laverre T."/>
            <person name="Caubet Y."/>
            <person name="Peccoud J."/>
            <person name="Gilbert C."/>
            <person name="Cordaux R."/>
        </authorList>
    </citation>
    <scope>NUCLEOTIDE SEQUENCE [LARGE SCALE GENOMIC DNA]</scope>
    <source>
        <strain evidence="10">ANa2</strain>
        <tissue evidence="10">Whole body excluding digestive tract and cuticle</tissue>
    </source>
</reference>
<keyword evidence="11" id="KW-1185">Reference proteome</keyword>
<organism evidence="10 11">
    <name type="scientific">Armadillidium nasatum</name>
    <dbReference type="NCBI Taxonomy" id="96803"/>
    <lineage>
        <taxon>Eukaryota</taxon>
        <taxon>Metazoa</taxon>
        <taxon>Ecdysozoa</taxon>
        <taxon>Arthropoda</taxon>
        <taxon>Crustacea</taxon>
        <taxon>Multicrustacea</taxon>
        <taxon>Malacostraca</taxon>
        <taxon>Eumalacostraca</taxon>
        <taxon>Peracarida</taxon>
        <taxon>Isopoda</taxon>
        <taxon>Oniscidea</taxon>
        <taxon>Crinocheta</taxon>
        <taxon>Armadillidiidae</taxon>
        <taxon>Armadillidium</taxon>
    </lineage>
</organism>
<sequence>MDIKGSQAAAARAGGGVKGAQHSAANQKLGMTIEEAKQILNLEDLDSERFQKNYEYLFNINDKEKGGTLYLQSKLSGKGI</sequence>
<dbReference type="EMBL" id="SEYY01000602">
    <property type="protein sequence ID" value="KAB7506871.1"/>
    <property type="molecule type" value="Genomic_DNA"/>
</dbReference>
<evidence type="ECO:0000256" key="5">
    <source>
        <dbReference type="ARBA" id="ARBA00022927"/>
    </source>
</evidence>
<evidence type="ECO:0000256" key="7">
    <source>
        <dbReference type="ARBA" id="ARBA00023128"/>
    </source>
</evidence>
<name>A0A5N5TL45_9CRUS</name>
<accession>A0A5N5TL45</accession>
<dbReference type="Pfam" id="PF03656">
    <property type="entry name" value="Pam16"/>
    <property type="match status" value="1"/>
</dbReference>
<keyword evidence="4" id="KW-0999">Mitochondrion inner membrane</keyword>
<evidence type="ECO:0000256" key="9">
    <source>
        <dbReference type="SAM" id="MobiDB-lite"/>
    </source>
</evidence>